<comment type="caution">
    <text evidence="3">The sequence shown here is derived from an EMBL/GenBank/DDBJ whole genome shotgun (WGS) entry which is preliminary data.</text>
</comment>
<dbReference type="AlphaFoldDB" id="A0AAD2PY29"/>
<evidence type="ECO:0008006" key="5">
    <source>
        <dbReference type="Google" id="ProtNLM"/>
    </source>
</evidence>
<feature type="chain" id="PRO_5042257584" description="Sulfotransferase domain-containing protein" evidence="2">
    <location>
        <begin position="19"/>
        <end position="906"/>
    </location>
</feature>
<feature type="compositionally biased region" description="Low complexity" evidence="1">
    <location>
        <begin position="231"/>
        <end position="242"/>
    </location>
</feature>
<evidence type="ECO:0000313" key="3">
    <source>
        <dbReference type="EMBL" id="CAJ1968132.1"/>
    </source>
</evidence>
<feature type="region of interest" description="Disordered" evidence="1">
    <location>
        <begin position="223"/>
        <end position="286"/>
    </location>
</feature>
<feature type="signal peptide" evidence="2">
    <location>
        <begin position="1"/>
        <end position="18"/>
    </location>
</feature>
<dbReference type="InterPro" id="IPR027417">
    <property type="entry name" value="P-loop_NTPase"/>
</dbReference>
<accession>A0AAD2PY29</accession>
<gene>
    <name evidence="3" type="ORF">CYCCA115_LOCUS23096</name>
</gene>
<dbReference type="Proteomes" id="UP001295423">
    <property type="component" value="Unassembled WGS sequence"/>
</dbReference>
<keyword evidence="2" id="KW-0732">Signal</keyword>
<evidence type="ECO:0000256" key="2">
    <source>
        <dbReference type="SAM" id="SignalP"/>
    </source>
</evidence>
<evidence type="ECO:0000256" key="1">
    <source>
        <dbReference type="SAM" id="MobiDB-lite"/>
    </source>
</evidence>
<dbReference type="Gene3D" id="3.40.50.300">
    <property type="entry name" value="P-loop containing nucleotide triphosphate hydrolases"/>
    <property type="match status" value="1"/>
</dbReference>
<sequence>MKLLSSLSLTLLPAVCLAATEYQCPLPDAAKKFSAIVLEDMDSAAHNVYTGVAVGGVFKNTKKPNSNIAVDGESFVGSVQTPIRINWNKGINTGSTLEDAGIDWSYFEYMAKNTFSTTRNGYKIVRMTSGGNFNTYSFNNGGQGEDNGKTIVFFDTNQKVTLTKTNDGRQFGPTVIAPFSEVEVHGNAGFVDGLIVAKKLITSGGNPSQLQLHGDYFKGNNLPCLNPPPSGATSGPTAAPTGTPTPVPTSGPTPVPTSGPTLDPTSSPTAGPTNTPPTVDGGAKGDPHFKTWKNEHYEYHGQCDMILVQDPDFANGLGIEVQIRTKLVRHWSYIKNAAIRIGEDVLEVEGSADPSSKFQYWYNFESRAKVDTFAGFPLTIKHRAGSNYTAGLEIDLSSMFPGEKIVVATWKEFVRVDFKNPTEASFGKSVGLLGDFHTGETLARDGITVHNDFWTYGNEWQVLPNEFMLFHVVEQPQFPKKCIEPEDPQGERRRRLEVTGKERIRRRPERHVSKHTKQKTTPRDAALEGHFTLIDIAVEDEGLLARIPGKRYNAIGTFCKIEWKKQQENPSTVPMFKDLQAQSFMCEGTQVEVDLFDLAQDARAYDASFNDPDVFTGKKSVVLPVEPAGLVFHETRCGSTLTANLLAAFSPDHSRVYSESPPPVHALRACSDRPCDPDKHTQLIKDVFYLMGRTLRVDRPQHVFYKIQSIGTMDIDKFTSVFPNTPWVYLYRDSVEVMMSHFKDAAAQTLNKKGKKRLPVCARNYVRPMNRQPRTTQKILQKHDKTMENIEVAEYCAAHLAALSLAAIDEHKKTGMGRFINYNQLPEIAWDRILPEFFDINPISDGMIENMKQVAGVYSKGRNSKANQVWQEDATNKHNRATPQVIAAAHEFLSDIYDQMENLSKS</sequence>
<dbReference type="EMBL" id="CAKOGP040002368">
    <property type="protein sequence ID" value="CAJ1968132.1"/>
    <property type="molecule type" value="Genomic_DNA"/>
</dbReference>
<protein>
    <recommendedName>
        <fullName evidence="5">Sulfotransferase domain-containing protein</fullName>
    </recommendedName>
</protein>
<feature type="compositionally biased region" description="Pro residues" evidence="1">
    <location>
        <begin position="243"/>
        <end position="257"/>
    </location>
</feature>
<proteinExistence type="predicted"/>
<keyword evidence="4" id="KW-1185">Reference proteome</keyword>
<dbReference type="SUPFAM" id="SSF52540">
    <property type="entry name" value="P-loop containing nucleoside triphosphate hydrolases"/>
    <property type="match status" value="1"/>
</dbReference>
<name>A0AAD2PY29_9STRA</name>
<feature type="compositionally biased region" description="Polar residues" evidence="1">
    <location>
        <begin position="263"/>
        <end position="277"/>
    </location>
</feature>
<organism evidence="3 4">
    <name type="scientific">Cylindrotheca closterium</name>
    <dbReference type="NCBI Taxonomy" id="2856"/>
    <lineage>
        <taxon>Eukaryota</taxon>
        <taxon>Sar</taxon>
        <taxon>Stramenopiles</taxon>
        <taxon>Ochrophyta</taxon>
        <taxon>Bacillariophyta</taxon>
        <taxon>Bacillariophyceae</taxon>
        <taxon>Bacillariophycidae</taxon>
        <taxon>Bacillariales</taxon>
        <taxon>Bacillariaceae</taxon>
        <taxon>Cylindrotheca</taxon>
    </lineage>
</organism>
<reference evidence="3" key="1">
    <citation type="submission" date="2023-08" db="EMBL/GenBank/DDBJ databases">
        <authorList>
            <person name="Audoor S."/>
            <person name="Bilcke G."/>
        </authorList>
    </citation>
    <scope>NUCLEOTIDE SEQUENCE</scope>
</reference>
<evidence type="ECO:0000313" key="4">
    <source>
        <dbReference type="Proteomes" id="UP001295423"/>
    </source>
</evidence>